<dbReference type="eggNOG" id="KOG2882">
    <property type="taxonomic scope" value="Eukaryota"/>
</dbReference>
<dbReference type="EnsemblMetazoa" id="MDOA010601-RB">
    <property type="protein sequence ID" value="MDOA010601-PB"/>
    <property type="gene ID" value="MDOA010601"/>
</dbReference>
<dbReference type="GO" id="GO:0016791">
    <property type="term" value="F:phosphatase activity"/>
    <property type="evidence" value="ECO:0007669"/>
    <property type="project" value="TreeGrafter"/>
</dbReference>
<dbReference type="Gene3D" id="3.40.50.1000">
    <property type="entry name" value="HAD superfamily/HAD-like"/>
    <property type="match status" value="4"/>
</dbReference>
<protein>
    <recommendedName>
        <fullName evidence="6">Haloacid dehalogenase-like hydrolase</fullName>
    </recommendedName>
</protein>
<dbReference type="SUPFAM" id="SSF56784">
    <property type="entry name" value="HAD-like"/>
    <property type="match status" value="1"/>
</dbReference>
<proteinExistence type="inferred from homology"/>
<dbReference type="PANTHER" id="PTHR19288:SF4">
    <property type="entry name" value="RE04130P-RELATED"/>
    <property type="match status" value="1"/>
</dbReference>
<dbReference type="InterPro" id="IPR036412">
    <property type="entry name" value="HAD-like_sf"/>
</dbReference>
<evidence type="ECO:0000256" key="4">
    <source>
        <dbReference type="PIRSR" id="PIRSR000915-3"/>
    </source>
</evidence>
<dbReference type="AlphaFoldDB" id="A0A1I8N1M9"/>
<evidence type="ECO:0000313" key="5">
    <source>
        <dbReference type="EnsemblMetazoa" id="MDOA010601-PB"/>
    </source>
</evidence>
<keyword evidence="4" id="KW-0479">Metal-binding</keyword>
<dbReference type="Pfam" id="PF13242">
    <property type="entry name" value="Hydrolase_like"/>
    <property type="match status" value="1"/>
</dbReference>
<comment type="cofactor">
    <cofactor evidence="4">
        <name>Mg(2+)</name>
        <dbReference type="ChEBI" id="CHEBI:18420"/>
    </cofactor>
    <text evidence="4">Divalent metal ions. Mg(2+) is the most effective.</text>
</comment>
<evidence type="ECO:0000256" key="3">
    <source>
        <dbReference type="PIRSR" id="PIRSR000915-2"/>
    </source>
</evidence>
<evidence type="ECO:0000256" key="2">
    <source>
        <dbReference type="PIRSR" id="PIRSR000915-1"/>
    </source>
</evidence>
<feature type="binding site" evidence="4">
    <location>
        <position position="38"/>
    </location>
    <ligand>
        <name>Mg(2+)</name>
        <dbReference type="ChEBI" id="CHEBI:18420"/>
    </ligand>
</feature>
<feature type="active site" description="Nucleophile" evidence="2">
    <location>
        <position position="36"/>
    </location>
</feature>
<dbReference type="PIRSF" id="PIRSF000915">
    <property type="entry name" value="PGP-type_phosphatase"/>
    <property type="match status" value="1"/>
</dbReference>
<dbReference type="VEuPathDB" id="VectorBase:MDOMA2_010116"/>
<name>A0A1I8N1M9_MUSDO</name>
<dbReference type="InterPro" id="IPR023214">
    <property type="entry name" value="HAD_sf"/>
</dbReference>
<feature type="binding site" evidence="4">
    <location>
        <position position="36"/>
    </location>
    <ligand>
        <name>Mg(2+)</name>
        <dbReference type="ChEBI" id="CHEBI:18420"/>
    </ligand>
</feature>
<comment type="similarity">
    <text evidence="1">Belongs to the HAD-like hydrolase superfamily.</text>
</comment>
<feature type="binding site" evidence="3">
    <location>
        <position position="194"/>
    </location>
    <ligand>
        <name>substrate</name>
    </ligand>
</feature>
<organism evidence="5">
    <name type="scientific">Musca domestica</name>
    <name type="common">House fly</name>
    <dbReference type="NCBI Taxonomy" id="7370"/>
    <lineage>
        <taxon>Eukaryota</taxon>
        <taxon>Metazoa</taxon>
        <taxon>Ecdysozoa</taxon>
        <taxon>Arthropoda</taxon>
        <taxon>Hexapoda</taxon>
        <taxon>Insecta</taxon>
        <taxon>Pterygota</taxon>
        <taxon>Neoptera</taxon>
        <taxon>Endopterygota</taxon>
        <taxon>Diptera</taxon>
        <taxon>Brachycera</taxon>
        <taxon>Muscomorpha</taxon>
        <taxon>Muscoidea</taxon>
        <taxon>Muscidae</taxon>
        <taxon>Musca</taxon>
    </lineage>
</organism>
<keyword evidence="4" id="KW-0460">Magnesium</keyword>
<dbReference type="Pfam" id="PF13344">
    <property type="entry name" value="Hydrolase_6"/>
    <property type="match status" value="1"/>
</dbReference>
<dbReference type="VEuPathDB" id="VectorBase:MDOA010601"/>
<dbReference type="GO" id="GO:0005737">
    <property type="term" value="C:cytoplasm"/>
    <property type="evidence" value="ECO:0007669"/>
    <property type="project" value="TreeGrafter"/>
</dbReference>
<feature type="active site" description="Proton donor" evidence="2">
    <location>
        <position position="38"/>
    </location>
</feature>
<dbReference type="GO" id="GO:0046872">
    <property type="term" value="F:metal ion binding"/>
    <property type="evidence" value="ECO:0007669"/>
    <property type="project" value="UniProtKB-KW"/>
</dbReference>
<evidence type="ECO:0008006" key="6">
    <source>
        <dbReference type="Google" id="ProtNLM"/>
    </source>
</evidence>
<feature type="binding site" evidence="3">
    <location>
        <begin position="69"/>
        <end position="71"/>
    </location>
    <ligand>
        <name>substrate</name>
    </ligand>
</feature>
<dbReference type="PANTHER" id="PTHR19288">
    <property type="entry name" value="4-NITROPHENYLPHOSPHATASE-RELATED"/>
    <property type="match status" value="1"/>
</dbReference>
<accession>A0A1I8N1M9</accession>
<sequence>MGHYTNGVAMKSKNLLNLTTEEKQEFLNSFDIVLSDCDGVLWALSAPIANSGEAINLLKAAGKSFKFVSNNDGIRSDEDYIEKVKKIGAKDIEANDFILPYKALARFMKTKHPGEVCYCTVSEIFSNSLRKTGVEVVNVTPRLDIKPAEFHCSVYINAVDDRVPIMEDLVIVGPGLFTKAITELSNKDMQVFGKPSKFFADYMSEEFQIKDRKRGIFVGENLDADILFAARHGFQSLFVLSGTHNKEDMGLLPVEKQPDYYCNSLGDFVEFFESLKNGDK</sequence>
<dbReference type="InterPro" id="IPR006357">
    <property type="entry name" value="HAD-SF_hydro_IIA"/>
</dbReference>
<reference evidence="5" key="1">
    <citation type="submission" date="2020-05" db="UniProtKB">
        <authorList>
            <consortium name="EnsemblMetazoa"/>
        </authorList>
    </citation>
    <scope>IDENTIFICATION</scope>
    <source>
        <strain evidence="5">Aabys</strain>
    </source>
</reference>
<evidence type="ECO:0000256" key="1">
    <source>
        <dbReference type="PIRNR" id="PIRNR000915"/>
    </source>
</evidence>
<keyword evidence="1" id="KW-0378">Hydrolase</keyword>